<proteinExistence type="predicted"/>
<comment type="subcellular location">
    <subcellularLocation>
        <location evidence="2">Cytoplasm</location>
    </subcellularLocation>
    <subcellularLocation>
        <location evidence="1">Nucleus</location>
    </subcellularLocation>
</comment>
<feature type="domain" description="EF-hand" evidence="13">
    <location>
        <begin position="1085"/>
        <end position="1120"/>
    </location>
</feature>
<feature type="region of interest" description="Disordered" evidence="11">
    <location>
        <begin position="1812"/>
        <end position="1831"/>
    </location>
</feature>
<organism evidence="16 17">
    <name type="scientific">Bagarius yarrelli</name>
    <name type="common">Goonch</name>
    <name type="synonym">Bagrus yarrelli</name>
    <dbReference type="NCBI Taxonomy" id="175774"/>
    <lineage>
        <taxon>Eukaryota</taxon>
        <taxon>Metazoa</taxon>
        <taxon>Chordata</taxon>
        <taxon>Craniata</taxon>
        <taxon>Vertebrata</taxon>
        <taxon>Euteleostomi</taxon>
        <taxon>Actinopterygii</taxon>
        <taxon>Neopterygii</taxon>
        <taxon>Teleostei</taxon>
        <taxon>Ostariophysi</taxon>
        <taxon>Siluriformes</taxon>
        <taxon>Sisoridae</taxon>
        <taxon>Sisorinae</taxon>
        <taxon>Bagarius</taxon>
    </lineage>
</organism>
<dbReference type="Pfam" id="PF08397">
    <property type="entry name" value="IMD"/>
    <property type="match status" value="1"/>
</dbReference>
<feature type="compositionally biased region" description="Low complexity" evidence="11">
    <location>
        <begin position="1508"/>
        <end position="1521"/>
    </location>
</feature>
<feature type="compositionally biased region" description="Polar residues" evidence="11">
    <location>
        <begin position="717"/>
        <end position="727"/>
    </location>
</feature>
<dbReference type="PANTHER" id="PTHR15708">
    <property type="entry name" value="ACTIN BUNDLING/MISSING IN METASTASIS-RELATED"/>
    <property type="match status" value="1"/>
</dbReference>
<dbReference type="GO" id="GO:0015629">
    <property type="term" value="C:actin cytoskeleton"/>
    <property type="evidence" value="ECO:0007669"/>
    <property type="project" value="TreeGrafter"/>
</dbReference>
<dbReference type="InterPro" id="IPR011992">
    <property type="entry name" value="EF-hand-dom_pair"/>
</dbReference>
<dbReference type="FunFam" id="3.30.70.330:FF:000375">
    <property type="entry name" value="RNA binding fox-1 homolog 1"/>
    <property type="match status" value="1"/>
</dbReference>
<evidence type="ECO:0000259" key="14">
    <source>
        <dbReference type="PROSITE" id="PS51082"/>
    </source>
</evidence>
<dbReference type="InterPro" id="IPR035979">
    <property type="entry name" value="RBD_domain_sf"/>
</dbReference>
<dbReference type="SMART" id="SM00054">
    <property type="entry name" value="EFh"/>
    <property type="match status" value="1"/>
</dbReference>
<feature type="compositionally biased region" description="Basic and acidic residues" evidence="11">
    <location>
        <begin position="787"/>
        <end position="812"/>
    </location>
</feature>
<evidence type="ECO:0000256" key="6">
    <source>
        <dbReference type="ARBA" id="ARBA00022837"/>
    </source>
</evidence>
<dbReference type="GO" id="GO:0008380">
    <property type="term" value="P:RNA splicing"/>
    <property type="evidence" value="ECO:0007669"/>
    <property type="project" value="UniProtKB-KW"/>
</dbReference>
<feature type="compositionally biased region" description="Low complexity" evidence="11">
    <location>
        <begin position="1451"/>
        <end position="1475"/>
    </location>
</feature>
<dbReference type="SMART" id="SM00360">
    <property type="entry name" value="RRM"/>
    <property type="match status" value="1"/>
</dbReference>
<dbReference type="Pfam" id="PF00076">
    <property type="entry name" value="RRM_1"/>
    <property type="match status" value="1"/>
</dbReference>
<evidence type="ECO:0000256" key="1">
    <source>
        <dbReference type="ARBA" id="ARBA00004123"/>
    </source>
</evidence>
<dbReference type="GO" id="GO:0032233">
    <property type="term" value="P:positive regulation of actin filament bundle assembly"/>
    <property type="evidence" value="ECO:0007669"/>
    <property type="project" value="TreeGrafter"/>
</dbReference>
<evidence type="ECO:0000313" key="17">
    <source>
        <dbReference type="Proteomes" id="UP000319801"/>
    </source>
</evidence>
<dbReference type="SMART" id="SM00368">
    <property type="entry name" value="LRR_RI"/>
    <property type="match status" value="2"/>
</dbReference>
<dbReference type="EMBL" id="VCAZ01000020">
    <property type="protein sequence ID" value="TSK77032.1"/>
    <property type="molecule type" value="Genomic_DNA"/>
</dbReference>
<keyword evidence="7 10" id="KW-0694">RNA-binding</keyword>
<dbReference type="GO" id="GO:0003779">
    <property type="term" value="F:actin binding"/>
    <property type="evidence" value="ECO:0007669"/>
    <property type="project" value="InterPro"/>
</dbReference>
<feature type="compositionally biased region" description="Basic and acidic residues" evidence="11">
    <location>
        <begin position="871"/>
        <end position="881"/>
    </location>
</feature>
<feature type="compositionally biased region" description="Pro residues" evidence="11">
    <location>
        <begin position="935"/>
        <end position="957"/>
    </location>
</feature>
<feature type="domain" description="WH2" evidence="14">
    <location>
        <begin position="1803"/>
        <end position="1820"/>
    </location>
</feature>
<feature type="compositionally biased region" description="Low complexity" evidence="11">
    <location>
        <begin position="992"/>
        <end position="1003"/>
    </location>
</feature>
<evidence type="ECO:0000259" key="12">
    <source>
        <dbReference type="PROSITE" id="PS50102"/>
    </source>
</evidence>
<feature type="compositionally biased region" description="Basic and acidic residues" evidence="11">
    <location>
        <begin position="1026"/>
        <end position="1039"/>
    </location>
</feature>
<dbReference type="InterPro" id="IPR018247">
    <property type="entry name" value="EF_Hand_1_Ca_BS"/>
</dbReference>
<dbReference type="PROSITE" id="PS00018">
    <property type="entry name" value="EF_HAND_1"/>
    <property type="match status" value="1"/>
</dbReference>
<evidence type="ECO:0000259" key="13">
    <source>
        <dbReference type="PROSITE" id="PS50222"/>
    </source>
</evidence>
<feature type="domain" description="RRM" evidence="12">
    <location>
        <begin position="146"/>
        <end position="222"/>
    </location>
</feature>
<dbReference type="PROSITE" id="PS50102">
    <property type="entry name" value="RRM"/>
    <property type="match status" value="1"/>
</dbReference>
<protein>
    <submittedName>
        <fullName evidence="16">Metastasis suppressor protein 1</fullName>
    </submittedName>
</protein>
<keyword evidence="8" id="KW-0508">mRNA splicing</keyword>
<evidence type="ECO:0000313" key="16">
    <source>
        <dbReference type="EMBL" id="TSK77032.1"/>
    </source>
</evidence>
<dbReference type="InterPro" id="IPR002048">
    <property type="entry name" value="EF_hand_dom"/>
</dbReference>
<feature type="region of interest" description="Disordered" evidence="11">
    <location>
        <begin position="1363"/>
        <end position="1400"/>
    </location>
</feature>
<dbReference type="SUPFAM" id="SSF103657">
    <property type="entry name" value="BAR/IMD domain-like"/>
    <property type="match status" value="1"/>
</dbReference>
<dbReference type="GO" id="GO:0034334">
    <property type="term" value="P:adherens junction maintenance"/>
    <property type="evidence" value="ECO:0007669"/>
    <property type="project" value="TreeGrafter"/>
</dbReference>
<dbReference type="GO" id="GO:0003723">
    <property type="term" value="F:RNA binding"/>
    <property type="evidence" value="ECO:0007669"/>
    <property type="project" value="UniProtKB-UniRule"/>
</dbReference>
<dbReference type="GO" id="GO:0009898">
    <property type="term" value="C:cytoplasmic side of plasma membrane"/>
    <property type="evidence" value="ECO:0007669"/>
    <property type="project" value="TreeGrafter"/>
</dbReference>
<keyword evidence="9" id="KW-0539">Nucleus</keyword>
<dbReference type="GO" id="GO:0005737">
    <property type="term" value="C:cytoplasm"/>
    <property type="evidence" value="ECO:0007669"/>
    <property type="project" value="UniProtKB-SubCell"/>
</dbReference>
<dbReference type="GO" id="GO:0007009">
    <property type="term" value="P:plasma membrane organization"/>
    <property type="evidence" value="ECO:0007669"/>
    <property type="project" value="InterPro"/>
</dbReference>
<evidence type="ECO:0000256" key="4">
    <source>
        <dbReference type="ARBA" id="ARBA00022664"/>
    </source>
</evidence>
<dbReference type="SUPFAM" id="SSF52047">
    <property type="entry name" value="RNI-like"/>
    <property type="match status" value="1"/>
</dbReference>
<feature type="region of interest" description="Disordered" evidence="11">
    <location>
        <begin position="1579"/>
        <end position="1616"/>
    </location>
</feature>
<evidence type="ECO:0000256" key="3">
    <source>
        <dbReference type="ARBA" id="ARBA00022490"/>
    </source>
</evidence>
<feature type="region of interest" description="Disordered" evidence="11">
    <location>
        <begin position="1026"/>
        <end position="1082"/>
    </location>
</feature>
<feature type="domain" description="IMD" evidence="15">
    <location>
        <begin position="1159"/>
        <end position="1358"/>
    </location>
</feature>
<feature type="compositionally biased region" description="Polar residues" evidence="11">
    <location>
        <begin position="116"/>
        <end position="125"/>
    </location>
</feature>
<feature type="region of interest" description="Disordered" evidence="11">
    <location>
        <begin position="754"/>
        <end position="1012"/>
    </location>
</feature>
<dbReference type="InterPro" id="IPR013606">
    <property type="entry name" value="I-BAR_dom"/>
</dbReference>
<feature type="region of interest" description="Disordered" evidence="11">
    <location>
        <begin position="31"/>
        <end position="147"/>
    </location>
</feature>
<dbReference type="InterPro" id="IPR030127">
    <property type="entry name" value="MTSS1/MTSS2"/>
</dbReference>
<dbReference type="CDD" id="cd12407">
    <property type="entry name" value="RRM_FOX1_like"/>
    <property type="match status" value="1"/>
</dbReference>
<evidence type="ECO:0000256" key="7">
    <source>
        <dbReference type="ARBA" id="ARBA00022884"/>
    </source>
</evidence>
<dbReference type="PANTHER" id="PTHR15708:SF10">
    <property type="entry name" value="PROTEIN MTSS 1"/>
    <property type="match status" value="1"/>
</dbReference>
<feature type="compositionally biased region" description="Low complexity" evidence="11">
    <location>
        <begin position="1048"/>
        <end position="1059"/>
    </location>
</feature>
<dbReference type="SUPFAM" id="SSF47473">
    <property type="entry name" value="EF-hand"/>
    <property type="match status" value="1"/>
</dbReference>
<feature type="compositionally biased region" description="Acidic residues" evidence="11">
    <location>
        <begin position="1757"/>
        <end position="1769"/>
    </location>
</feature>
<feature type="region of interest" description="Disordered" evidence="11">
    <location>
        <begin position="1504"/>
        <end position="1531"/>
    </location>
</feature>
<evidence type="ECO:0000256" key="11">
    <source>
        <dbReference type="SAM" id="MobiDB-lite"/>
    </source>
</evidence>
<dbReference type="Proteomes" id="UP000319801">
    <property type="component" value="Unassembled WGS sequence"/>
</dbReference>
<dbReference type="InterPro" id="IPR003124">
    <property type="entry name" value="WH2_dom"/>
</dbReference>
<dbReference type="PROSITE" id="PS50222">
    <property type="entry name" value="EF_HAND_2"/>
    <property type="match status" value="1"/>
</dbReference>
<evidence type="ECO:0000256" key="5">
    <source>
        <dbReference type="ARBA" id="ARBA00022723"/>
    </source>
</evidence>
<keyword evidence="4" id="KW-0507">mRNA processing</keyword>
<feature type="compositionally biased region" description="Pro residues" evidence="11">
    <location>
        <begin position="52"/>
        <end position="64"/>
    </location>
</feature>
<dbReference type="Gene3D" id="3.30.70.330">
    <property type="match status" value="1"/>
</dbReference>
<feature type="compositionally biased region" description="Low complexity" evidence="11">
    <location>
        <begin position="827"/>
        <end position="839"/>
    </location>
</feature>
<dbReference type="GO" id="GO:0005509">
    <property type="term" value="F:calcium ion binding"/>
    <property type="evidence" value="ECO:0007669"/>
    <property type="project" value="InterPro"/>
</dbReference>
<dbReference type="OrthoDB" id="10061327at2759"/>
<dbReference type="GO" id="GO:0005543">
    <property type="term" value="F:phospholipid binding"/>
    <property type="evidence" value="ECO:0007669"/>
    <property type="project" value="TreeGrafter"/>
</dbReference>
<keyword evidence="3" id="KW-0963">Cytoplasm</keyword>
<dbReference type="InterPro" id="IPR031943">
    <property type="entry name" value="CARMIL_C"/>
</dbReference>
<feature type="compositionally biased region" description="Low complexity" evidence="11">
    <location>
        <begin position="1732"/>
        <end position="1750"/>
    </location>
</feature>
<feature type="region of interest" description="Disordered" evidence="11">
    <location>
        <begin position="1431"/>
        <end position="1488"/>
    </location>
</feature>
<reference evidence="16 17" key="1">
    <citation type="journal article" date="2019" name="Genome Biol. Evol.">
        <title>Whole-Genome Sequencing of the Giant Devil Catfish, Bagarius yarrelli.</title>
        <authorList>
            <person name="Jiang W."/>
            <person name="Lv Y."/>
            <person name="Cheng L."/>
            <person name="Yang K."/>
            <person name="Chao B."/>
            <person name="Wang X."/>
            <person name="Li Y."/>
            <person name="Pan X."/>
            <person name="You X."/>
            <person name="Zhang Y."/>
            <person name="Yang J."/>
            <person name="Li J."/>
            <person name="Zhang X."/>
            <person name="Liu S."/>
            <person name="Sun C."/>
            <person name="Yang J."/>
            <person name="Shi Q."/>
        </authorList>
    </citation>
    <scope>NUCLEOTIDE SEQUENCE [LARGE SCALE GENOMIC DNA]</scope>
    <source>
        <strain evidence="16">JWS20170419001</strain>
        <tissue evidence="16">Muscle</tissue>
    </source>
</reference>
<comment type="caution">
    <text evidence="16">The sequence shown here is derived from an EMBL/GenBank/DDBJ whole genome shotgun (WGS) entry which is preliminary data.</text>
</comment>
<keyword evidence="6" id="KW-0106">Calcium</keyword>
<dbReference type="InterPro" id="IPR012677">
    <property type="entry name" value="Nucleotide-bd_a/b_plait_sf"/>
</dbReference>
<feature type="region of interest" description="Disordered" evidence="11">
    <location>
        <begin position="1701"/>
        <end position="1769"/>
    </location>
</feature>
<dbReference type="InterPro" id="IPR027267">
    <property type="entry name" value="AH/BAR_dom_sf"/>
</dbReference>
<dbReference type="Gene3D" id="1.10.238.10">
    <property type="entry name" value="EF-hand"/>
    <property type="match status" value="1"/>
</dbReference>
<feature type="compositionally biased region" description="Basic and acidic residues" evidence="11">
    <location>
        <begin position="1820"/>
        <end position="1831"/>
    </location>
</feature>
<evidence type="ECO:0000256" key="10">
    <source>
        <dbReference type="PROSITE-ProRule" id="PRU00176"/>
    </source>
</evidence>
<dbReference type="SUPFAM" id="SSF54928">
    <property type="entry name" value="RNA-binding domain, RBD"/>
    <property type="match status" value="1"/>
</dbReference>
<dbReference type="PROSITE" id="PS51082">
    <property type="entry name" value="WH2"/>
    <property type="match status" value="1"/>
</dbReference>
<feature type="region of interest" description="Disordered" evidence="11">
    <location>
        <begin position="672"/>
        <end position="736"/>
    </location>
</feature>
<dbReference type="GO" id="GO:0005634">
    <property type="term" value="C:nucleus"/>
    <property type="evidence" value="ECO:0007669"/>
    <property type="project" value="UniProtKB-SubCell"/>
</dbReference>
<dbReference type="Gene3D" id="1.20.1270.60">
    <property type="entry name" value="Arfaptin homology (AH) domain/BAR domain"/>
    <property type="match status" value="2"/>
</dbReference>
<dbReference type="CDD" id="cd22060">
    <property type="entry name" value="WH2_MTSS1"/>
    <property type="match status" value="1"/>
</dbReference>
<dbReference type="PROSITE" id="PS51338">
    <property type="entry name" value="IMD"/>
    <property type="match status" value="1"/>
</dbReference>
<keyword evidence="5" id="KW-0479">Metal-binding</keyword>
<name>A0A556TUQ4_BAGYA</name>
<feature type="compositionally biased region" description="Basic and acidic residues" evidence="11">
    <location>
        <begin position="1060"/>
        <end position="1073"/>
    </location>
</feature>
<dbReference type="Gene3D" id="3.80.10.10">
    <property type="entry name" value="Ribonuclease Inhibitor"/>
    <property type="match status" value="1"/>
</dbReference>
<evidence type="ECO:0000256" key="9">
    <source>
        <dbReference type="ARBA" id="ARBA00023242"/>
    </source>
</evidence>
<dbReference type="InterPro" id="IPR032675">
    <property type="entry name" value="LRR_dom_sf"/>
</dbReference>
<evidence type="ECO:0000256" key="2">
    <source>
        <dbReference type="ARBA" id="ARBA00004496"/>
    </source>
</evidence>
<feature type="compositionally biased region" description="Basic and acidic residues" evidence="11">
    <location>
        <begin position="672"/>
        <end position="686"/>
    </location>
</feature>
<evidence type="ECO:0000256" key="8">
    <source>
        <dbReference type="ARBA" id="ARBA00023187"/>
    </source>
</evidence>
<gene>
    <name evidence="16" type="ORF">Baya_5443</name>
</gene>
<dbReference type="InterPro" id="IPR000504">
    <property type="entry name" value="RRM_dom"/>
</dbReference>
<accession>A0A556TUQ4</accession>
<sequence length="1831" mass="201154">MLSSPAVILQPYGLPVYPQTSCYPSLVQGAPAQEAGPGGSDPTLPQVYAAPPAYPPPGQAPPTPTARLPPLDFSTAHSSSDYPDHHQLRVYQSAQHEGAEPLPANNTDEGLAPVTSDPQPLNVSVATGGGAGSSGEEEGSGKAQPKRLHVSNIPFRFRDPDLRQMFGQFGKILDVEIIFNERGSKGFGFVTFENASEADRAREKLNGTIVEGRKIEVVYSEFCCCMQMLSNGLVFYTLNSTIPEGYFFIWTLNVREPASLDSDMSTLLVWLAKNRSIRHLSIGKNFTNIKSNNSSLTRVDISGNGMGDLGAKMLAKALQINSKLRTIIWDRNNVSPQGLQDVAAALEKNFTIRFMPIPIIDASQALKASPEKTEDALMRMENYLFRNHETRKYVQEQAYRLQQGIVTTTTQQMIERICVKVQDHLNSLKNSEQDAILEDVKMAENLIKDARNSKTLLPNLYHLSLTSQRDLNDSSDGPIQEKLESMAGEVAQIMDKQLQSLLESMMDTAENLCPHVMRKHNLRQELIKAGTGKMTVPRSFVKKTLLEQSGIDIINKISEVKLSLASFLSDRIVDEILEALSGSQNTLAEHLVRKGRPLVQQESMDLDVPEVRTSKRSTMELLEAERLDDLETCMMTPKSKRKSIHSRMLRPVSRAFEMEFDLDKALEDVPIHVEDPLPPNKLDKKPPGVAGDLPSEEAKKLQHYTKLRPKRNKKTQSSKVPQVSRVPSQDGELNGLMGRVDEGVDEFFSKKVTKLDKKQSLKASDSQDEKKRELRKGGFLNLIKSRTGRDKDKEKDKEKERCQEREKDKEKASTSAQPLSLVPQGAEEPLSPKPKSQSSRSERSSSSERSEELKTPDYGVHVMGSGLLAEMKAKQEKRVKISDSSSSPEKPEGPLTGQGNVEVCSTVMPPDKSPQIGGDIKPEPSPRPRGSGPNPTSPKPPPPQGAKPSPGPRPALPQKPRSTRSIDERSEATAGGLKAPSALRKGPWQKDGSSNPPQSSSGPRISTQEVDVTAGDVGVYKVECELEKPTAAEGEREHGTSLSRPARTTSSTNQQSSDDNGSKVKDKSVEKDSSQSSRSADSGEEADKDFIFIWRKYDADSSGYISAAELRNFLQDLFQQHKKEVSSNKLDEYTDTMAKTRDERKRDFDKIFAHYDVCSYPVWEDFISKAGKLQSQLRTTVMAVAAFLDAFQKVADLATGTRGGTRDIGSALTRMCMRHRSIESKLKQFSTTFIDCLINPLQEQLEEWKRGANILDKDHAKGKGDIQPQLDSAVQDVTDKYLLLEETEKQAVRKALIEERARFCIFASMLRPVVDEEMAMLGEIVHLQTIGEDLKALTMDPHKLPPASEQIIHDLKGSDYSWSYQTPPSSPSTTMSRKSSMCSSLNSVNSSDSRSSGSLCHSSSPLYRYCSITVPQPVPARLASVSSHDSGFASHDAFQSKSPSPMPSDPASQLPFSSASSDSSESAQSVSECSAPTEKLLNGLDHHGPVEALYPSRVAFPFPPNPPSSSTSSPSSSSCPSATLRSWSRPGSALVPDYPHYSTLTPGMLPPSSKIPSWKDWAKPGPYDQPMVNTLRRKKEPKEALHSNGSYQPPLNSIQPEDSQKPRNVPDTPNEVEVQQDLALALSCGLQLDAQCSSRDSLQCSSGYSTQSTTPCCSEDTIPSQVSDYDYFSEQQDYDKSSTVPRNSDLGQSYRKLFQTKRPASTAGIPSVPGVATIRRTPSTKPSVRRGTGPVPIQTPVIPVLTPTVPNSTTEVESNEEPELNDMDAEPESVLPVETWSGQASTNPPLHATCEGLGGVAEEGDTMLQSIRRGVRLKKTTTDDRSAPRIP</sequence>
<dbReference type="GO" id="GO:0006397">
    <property type="term" value="P:mRNA processing"/>
    <property type="evidence" value="ECO:0007669"/>
    <property type="project" value="UniProtKB-KW"/>
</dbReference>
<feature type="compositionally biased region" description="Polar residues" evidence="11">
    <location>
        <begin position="1587"/>
        <end position="1601"/>
    </location>
</feature>
<keyword evidence="17" id="KW-1185">Reference proteome</keyword>
<dbReference type="Pfam" id="PF16000">
    <property type="entry name" value="CARMIL_C"/>
    <property type="match status" value="1"/>
</dbReference>
<feature type="compositionally biased region" description="Basic and acidic residues" evidence="11">
    <location>
        <begin position="754"/>
        <end position="776"/>
    </location>
</feature>
<feature type="compositionally biased region" description="Basic and acidic residues" evidence="11">
    <location>
        <begin position="840"/>
        <end position="855"/>
    </location>
</feature>
<dbReference type="InterPro" id="IPR034237">
    <property type="entry name" value="FOX1_RRM"/>
</dbReference>
<evidence type="ECO:0000259" key="15">
    <source>
        <dbReference type="PROSITE" id="PS51338"/>
    </source>
</evidence>
<feature type="compositionally biased region" description="Basic residues" evidence="11">
    <location>
        <begin position="701"/>
        <end position="716"/>
    </location>
</feature>
<dbReference type="Pfam" id="PF02205">
    <property type="entry name" value="WH2"/>
    <property type="match status" value="1"/>
</dbReference>